<sequence>MTARAAAHVLLAAAVSVAVGVDVNTATPTPVPSSAAFAVVATTGRFDRVNPQVATQFAAASRLAGAPQLSLTPANPGPGGVFWGKGGRKACAGQVDTAGCAYDYGQRGVESLLATLRTTAPATVNHRHQWWIDVEGQRDVTWNPTQRTLNAEVLRGVRDALVASGVTSSVGIYTTSAIWREVVAGTPAEVRAAADLGALPVWAVGGRDGSVRQARNVCVVPSPTGGPIVMGQSIAPAGASTSTDVICPPRTLRPARMTAAGTAVVRGAAFPGSTVRLRVVQRGHVARAFTAKATRAGTWAVVVRHLAPRLKATATVRGGSTVFVPPAR</sequence>
<dbReference type="AlphaFoldDB" id="A0A420XME7"/>
<keyword evidence="1" id="KW-0732">Signal</keyword>
<dbReference type="Proteomes" id="UP000281955">
    <property type="component" value="Unassembled WGS sequence"/>
</dbReference>
<proteinExistence type="predicted"/>
<name>A0A420XME7_9ACTN</name>
<protein>
    <submittedName>
        <fullName evidence="2">Uncharacterized protein</fullName>
    </submittedName>
</protein>
<evidence type="ECO:0000313" key="2">
    <source>
        <dbReference type="EMBL" id="RKS71450.1"/>
    </source>
</evidence>
<dbReference type="InParanoid" id="A0A420XME7"/>
<dbReference type="EMBL" id="RBWV01000014">
    <property type="protein sequence ID" value="RKS71450.1"/>
    <property type="molecule type" value="Genomic_DNA"/>
</dbReference>
<feature type="signal peptide" evidence="1">
    <location>
        <begin position="1"/>
        <end position="20"/>
    </location>
</feature>
<organism evidence="2 3">
    <name type="scientific">Motilibacter peucedani</name>
    <dbReference type="NCBI Taxonomy" id="598650"/>
    <lineage>
        <taxon>Bacteria</taxon>
        <taxon>Bacillati</taxon>
        <taxon>Actinomycetota</taxon>
        <taxon>Actinomycetes</taxon>
        <taxon>Motilibacterales</taxon>
        <taxon>Motilibacteraceae</taxon>
        <taxon>Motilibacter</taxon>
    </lineage>
</organism>
<reference evidence="2 3" key="1">
    <citation type="submission" date="2018-10" db="EMBL/GenBank/DDBJ databases">
        <title>Genomic Encyclopedia of Archaeal and Bacterial Type Strains, Phase II (KMG-II): from individual species to whole genera.</title>
        <authorList>
            <person name="Goeker M."/>
        </authorList>
    </citation>
    <scope>NUCLEOTIDE SEQUENCE [LARGE SCALE GENOMIC DNA]</scope>
    <source>
        <strain evidence="2 3">RP-AC37</strain>
    </source>
</reference>
<gene>
    <name evidence="2" type="ORF">CLV35_3248</name>
</gene>
<comment type="caution">
    <text evidence="2">The sequence shown here is derived from an EMBL/GenBank/DDBJ whole genome shotgun (WGS) entry which is preliminary data.</text>
</comment>
<accession>A0A420XME7</accession>
<dbReference type="RefSeq" id="WP_183062032.1">
    <property type="nucleotide sequence ID" value="NZ_RBWV01000014.1"/>
</dbReference>
<evidence type="ECO:0000256" key="1">
    <source>
        <dbReference type="SAM" id="SignalP"/>
    </source>
</evidence>
<keyword evidence="3" id="KW-1185">Reference proteome</keyword>
<evidence type="ECO:0000313" key="3">
    <source>
        <dbReference type="Proteomes" id="UP000281955"/>
    </source>
</evidence>
<feature type="chain" id="PRO_5038591276" evidence="1">
    <location>
        <begin position="21"/>
        <end position="328"/>
    </location>
</feature>